<name>A0ABT8R4V6_9BACT</name>
<organism evidence="1 2">
    <name type="scientific">Rhodocytophaga aerolata</name>
    <dbReference type="NCBI Taxonomy" id="455078"/>
    <lineage>
        <taxon>Bacteria</taxon>
        <taxon>Pseudomonadati</taxon>
        <taxon>Bacteroidota</taxon>
        <taxon>Cytophagia</taxon>
        <taxon>Cytophagales</taxon>
        <taxon>Rhodocytophagaceae</taxon>
        <taxon>Rhodocytophaga</taxon>
    </lineage>
</organism>
<gene>
    <name evidence="1" type="ORF">Q0590_12730</name>
</gene>
<sequence>MIGHPISNLVFVRKAEVREERKSSYWAFHTGILLHNRLLLLIG</sequence>
<accession>A0ABT8R4V6</accession>
<proteinExistence type="predicted"/>
<dbReference type="Proteomes" id="UP001168528">
    <property type="component" value="Unassembled WGS sequence"/>
</dbReference>
<comment type="caution">
    <text evidence="1">The sequence shown here is derived from an EMBL/GenBank/DDBJ whole genome shotgun (WGS) entry which is preliminary data.</text>
</comment>
<protein>
    <recommendedName>
        <fullName evidence="3">Transposase</fullName>
    </recommendedName>
</protein>
<evidence type="ECO:0000313" key="1">
    <source>
        <dbReference type="EMBL" id="MDO1447126.1"/>
    </source>
</evidence>
<evidence type="ECO:0000313" key="2">
    <source>
        <dbReference type="Proteomes" id="UP001168528"/>
    </source>
</evidence>
<dbReference type="RefSeq" id="WP_302037929.1">
    <property type="nucleotide sequence ID" value="NZ_JAUKPO010000006.1"/>
</dbReference>
<reference evidence="1" key="1">
    <citation type="submission" date="2023-07" db="EMBL/GenBank/DDBJ databases">
        <title>The genome sequence of Rhodocytophaga aerolata KACC 12507.</title>
        <authorList>
            <person name="Zhang X."/>
        </authorList>
    </citation>
    <scope>NUCLEOTIDE SEQUENCE</scope>
    <source>
        <strain evidence="1">KACC 12507</strain>
    </source>
</reference>
<dbReference type="EMBL" id="JAUKPO010000006">
    <property type="protein sequence ID" value="MDO1447126.1"/>
    <property type="molecule type" value="Genomic_DNA"/>
</dbReference>
<evidence type="ECO:0008006" key="3">
    <source>
        <dbReference type="Google" id="ProtNLM"/>
    </source>
</evidence>
<keyword evidence="2" id="KW-1185">Reference proteome</keyword>